<feature type="domain" description="Amidohydrolase-related" evidence="1">
    <location>
        <begin position="26"/>
        <end position="286"/>
    </location>
</feature>
<dbReference type="Gene3D" id="3.20.20.140">
    <property type="entry name" value="Metal-dependent hydrolases"/>
    <property type="match status" value="1"/>
</dbReference>
<dbReference type="AlphaFoldDB" id="A1WMY4"/>
<evidence type="ECO:0000259" key="1">
    <source>
        <dbReference type="Pfam" id="PF04909"/>
    </source>
</evidence>
<dbReference type="STRING" id="391735.Veis_3261"/>
<keyword evidence="3" id="KW-1185">Reference proteome</keyword>
<dbReference type="KEGG" id="vei:Veis_3261"/>
<dbReference type="GeneID" id="76461709"/>
<dbReference type="EMBL" id="CP000542">
    <property type="protein sequence ID" value="ABM58991.1"/>
    <property type="molecule type" value="Genomic_DNA"/>
</dbReference>
<dbReference type="RefSeq" id="WP_011810983.1">
    <property type="nucleotide sequence ID" value="NC_008786.1"/>
</dbReference>
<dbReference type="PANTHER" id="PTHR35563">
    <property type="entry name" value="BARREL METAL-DEPENDENT HYDROLASE, PUTATIVE (AFU_ORTHOLOGUE AFUA_1G16240)-RELATED"/>
    <property type="match status" value="1"/>
</dbReference>
<accession>A1WMY4</accession>
<dbReference type="Pfam" id="PF04909">
    <property type="entry name" value="Amidohydro_2"/>
    <property type="match status" value="1"/>
</dbReference>
<reference evidence="3" key="1">
    <citation type="submission" date="2006-12" db="EMBL/GenBank/DDBJ databases">
        <title>Complete sequence of chromosome 1 of Verminephrobacter eiseniae EF01-2.</title>
        <authorList>
            <person name="Copeland A."/>
            <person name="Lucas S."/>
            <person name="Lapidus A."/>
            <person name="Barry K."/>
            <person name="Detter J.C."/>
            <person name="Glavina del Rio T."/>
            <person name="Dalin E."/>
            <person name="Tice H."/>
            <person name="Pitluck S."/>
            <person name="Chertkov O."/>
            <person name="Brettin T."/>
            <person name="Bruce D."/>
            <person name="Han C."/>
            <person name="Tapia R."/>
            <person name="Gilna P."/>
            <person name="Schmutz J."/>
            <person name="Larimer F."/>
            <person name="Land M."/>
            <person name="Hauser L."/>
            <person name="Kyrpides N."/>
            <person name="Kim E."/>
            <person name="Stahl D."/>
            <person name="Richardson P."/>
        </authorList>
    </citation>
    <scope>NUCLEOTIDE SEQUENCE [LARGE SCALE GENOMIC DNA]</scope>
    <source>
        <strain evidence="3">EF01-2</strain>
    </source>
</reference>
<sequence>MLNTAASLPPPSEYQKPRFAVPRGACDSHTHVIPESGWKLVPEASYIPALAPSPVHMAMLNALGLEHGVVVQPSIFGTDNTVVLEAIAQAPQRLRGVAAVNPSIADSTLQALHGQGIRGVRFNVMLGGGGGLQAMTELASRLAALDWHAEILVDGHLLPDLRPALQALPCRLVIDHMASLRADIGPDAAPVRALRALLADRDTWVKLSGAYRLADQPSDARLAERGRMLVQEAPDRMVWGSDWPHVACAAMPDAGELLNMLADWFDADQATLQRILVDNPARLFDFPAAK</sequence>
<dbReference type="HOGENOM" id="CLU_064039_2_1_4"/>
<organism evidence="2 3">
    <name type="scientific">Verminephrobacter eiseniae (strain EF01-2)</name>
    <dbReference type="NCBI Taxonomy" id="391735"/>
    <lineage>
        <taxon>Bacteria</taxon>
        <taxon>Pseudomonadati</taxon>
        <taxon>Pseudomonadota</taxon>
        <taxon>Betaproteobacteria</taxon>
        <taxon>Burkholderiales</taxon>
        <taxon>Comamonadaceae</taxon>
        <taxon>Verminephrobacter</taxon>
    </lineage>
</organism>
<dbReference type="PANTHER" id="PTHR35563:SF2">
    <property type="entry name" value="BARREL METAL-DEPENDENT HYDROLASE, PUTATIVE (AFU_ORTHOLOGUE AFUA_1G16240)-RELATED"/>
    <property type="match status" value="1"/>
</dbReference>
<dbReference type="InterPro" id="IPR006680">
    <property type="entry name" value="Amidohydro-rel"/>
</dbReference>
<dbReference type="OrthoDB" id="9787654at2"/>
<evidence type="ECO:0000313" key="2">
    <source>
        <dbReference type="EMBL" id="ABM58991.1"/>
    </source>
</evidence>
<dbReference type="GO" id="GO:0016787">
    <property type="term" value="F:hydrolase activity"/>
    <property type="evidence" value="ECO:0007669"/>
    <property type="project" value="UniProtKB-KW"/>
</dbReference>
<name>A1WMY4_VEREI</name>
<protein>
    <submittedName>
        <fullName evidence="2">Amidohydrolase 2</fullName>
    </submittedName>
</protein>
<evidence type="ECO:0000313" key="3">
    <source>
        <dbReference type="Proteomes" id="UP000000374"/>
    </source>
</evidence>
<dbReference type="SUPFAM" id="SSF51556">
    <property type="entry name" value="Metallo-dependent hydrolases"/>
    <property type="match status" value="1"/>
</dbReference>
<gene>
    <name evidence="2" type="ordered locus">Veis_3261</name>
</gene>
<dbReference type="eggNOG" id="COG3618">
    <property type="taxonomic scope" value="Bacteria"/>
</dbReference>
<dbReference type="Proteomes" id="UP000000374">
    <property type="component" value="Chromosome"/>
</dbReference>
<proteinExistence type="predicted"/>
<dbReference type="InterPro" id="IPR052358">
    <property type="entry name" value="Aro_Compnd_Degr_Hydrolases"/>
</dbReference>
<dbReference type="InterPro" id="IPR032466">
    <property type="entry name" value="Metal_Hydrolase"/>
</dbReference>
<keyword evidence="2" id="KW-0378">Hydrolase</keyword>